<dbReference type="OrthoDB" id="510325at2759"/>
<sequence>MPFEASVPKQNNLASIAWDAVVSCCEDVPMRDLAGCDDARACEYATRNVRCPDDVHACVYHGVADVIVTSTYAVLRSVTTHVNGVDVTTDAQNDATLPPSVPSKASNMESQRLNTSASRACTFSSAFPLARSAPAEVLMSVAPMLNPPRILRQSRDSAKDVLKDSLQDLMVMCQHVRGTFDTAVSDFQQNKTAEGVDIDLNKKKSIPLHVFPSSLERSDMESSDGTLVYSRTSVVESYGKGSDASSTASVQSGFDNGQEFGKRLRARSLLYHQVKLMVGLVKSVGTGDLTTADVTDAPPMAHLLVVSTLPT</sequence>
<accession>A0A8J5RC83</accession>
<evidence type="ECO:0000256" key="1">
    <source>
        <dbReference type="SAM" id="MobiDB-lite"/>
    </source>
</evidence>
<feature type="region of interest" description="Disordered" evidence="1">
    <location>
        <begin position="90"/>
        <end position="110"/>
    </location>
</feature>
<reference evidence="2" key="2">
    <citation type="submission" date="2021-02" db="EMBL/GenBank/DDBJ databases">
        <authorList>
            <person name="Kimball J.A."/>
            <person name="Haas M.W."/>
            <person name="Macchietto M."/>
            <person name="Kono T."/>
            <person name="Duquette J."/>
            <person name="Shao M."/>
        </authorList>
    </citation>
    <scope>NUCLEOTIDE SEQUENCE</scope>
    <source>
        <tissue evidence="2">Fresh leaf tissue</tissue>
    </source>
</reference>
<keyword evidence="3" id="KW-1185">Reference proteome</keyword>
<dbReference type="EMBL" id="JAAALK010000289">
    <property type="protein sequence ID" value="KAG8051251.1"/>
    <property type="molecule type" value="Genomic_DNA"/>
</dbReference>
<protein>
    <submittedName>
        <fullName evidence="2">Uncharacterized protein</fullName>
    </submittedName>
</protein>
<proteinExistence type="predicted"/>
<comment type="caution">
    <text evidence="2">The sequence shown here is derived from an EMBL/GenBank/DDBJ whole genome shotgun (WGS) entry which is preliminary data.</text>
</comment>
<organism evidence="2 3">
    <name type="scientific">Zizania palustris</name>
    <name type="common">Northern wild rice</name>
    <dbReference type="NCBI Taxonomy" id="103762"/>
    <lineage>
        <taxon>Eukaryota</taxon>
        <taxon>Viridiplantae</taxon>
        <taxon>Streptophyta</taxon>
        <taxon>Embryophyta</taxon>
        <taxon>Tracheophyta</taxon>
        <taxon>Spermatophyta</taxon>
        <taxon>Magnoliopsida</taxon>
        <taxon>Liliopsida</taxon>
        <taxon>Poales</taxon>
        <taxon>Poaceae</taxon>
        <taxon>BOP clade</taxon>
        <taxon>Oryzoideae</taxon>
        <taxon>Oryzeae</taxon>
        <taxon>Zizaniinae</taxon>
        <taxon>Zizania</taxon>
    </lineage>
</organism>
<gene>
    <name evidence="2" type="ORF">GUJ93_ZPchr0009g2263</name>
</gene>
<dbReference type="Proteomes" id="UP000729402">
    <property type="component" value="Unassembled WGS sequence"/>
</dbReference>
<reference evidence="2" key="1">
    <citation type="journal article" date="2021" name="bioRxiv">
        <title>Whole Genome Assembly and Annotation of Northern Wild Rice, Zizania palustris L., Supports a Whole Genome Duplication in the Zizania Genus.</title>
        <authorList>
            <person name="Haas M."/>
            <person name="Kono T."/>
            <person name="Macchietto M."/>
            <person name="Millas R."/>
            <person name="McGilp L."/>
            <person name="Shao M."/>
            <person name="Duquette J."/>
            <person name="Hirsch C.N."/>
            <person name="Kimball J."/>
        </authorList>
    </citation>
    <scope>NUCLEOTIDE SEQUENCE</scope>
    <source>
        <tissue evidence="2">Fresh leaf tissue</tissue>
    </source>
</reference>
<dbReference type="AlphaFoldDB" id="A0A8J5RC83"/>
<name>A0A8J5RC83_ZIZPA</name>
<evidence type="ECO:0000313" key="2">
    <source>
        <dbReference type="EMBL" id="KAG8051251.1"/>
    </source>
</evidence>
<evidence type="ECO:0000313" key="3">
    <source>
        <dbReference type="Proteomes" id="UP000729402"/>
    </source>
</evidence>